<evidence type="ECO:0000256" key="3">
    <source>
        <dbReference type="ARBA" id="ARBA00023002"/>
    </source>
</evidence>
<dbReference type="RefSeq" id="WP_284330053.1">
    <property type="nucleotide sequence ID" value="NZ_BSOA01000002.1"/>
</dbReference>
<evidence type="ECO:0000256" key="4">
    <source>
        <dbReference type="ARBA" id="ARBA00023098"/>
    </source>
</evidence>
<keyword evidence="4 7" id="KW-0443">Lipid metabolism</keyword>
<feature type="binding site" evidence="7">
    <location>
        <position position="52"/>
    </location>
    <ligand>
        <name>NADPH</name>
        <dbReference type="ChEBI" id="CHEBI:57783"/>
    </ligand>
</feature>
<evidence type="ECO:0000313" key="13">
    <source>
        <dbReference type="Proteomes" id="UP001156627"/>
    </source>
</evidence>
<feature type="binding site" evidence="7">
    <location>
        <position position="282"/>
    </location>
    <ligand>
        <name>NADPH</name>
        <dbReference type="ChEBI" id="CHEBI:57783"/>
    </ligand>
</feature>
<dbReference type="InterPro" id="IPR008927">
    <property type="entry name" value="6-PGluconate_DH-like_C_sf"/>
</dbReference>
<feature type="active site" description="Proton acceptor" evidence="7">
    <location>
        <position position="192"/>
    </location>
</feature>
<evidence type="ECO:0000256" key="9">
    <source>
        <dbReference type="RuleBase" id="RU000439"/>
    </source>
</evidence>
<dbReference type="Gene3D" id="1.10.1040.10">
    <property type="entry name" value="N-(1-d-carboxylethyl)-l-norvaline Dehydrogenase, domain 2"/>
    <property type="match status" value="1"/>
</dbReference>
<feature type="binding site" evidence="7">
    <location>
        <position position="109"/>
    </location>
    <ligand>
        <name>sn-glycerol 3-phosphate</name>
        <dbReference type="ChEBI" id="CHEBI:57597"/>
    </ligand>
</feature>
<keyword evidence="5 7" id="KW-0594">Phospholipid biosynthesis</keyword>
<feature type="binding site" evidence="7">
    <location>
        <position position="137"/>
    </location>
    <ligand>
        <name>sn-glycerol 3-phosphate</name>
        <dbReference type="ChEBI" id="CHEBI:57597"/>
    </ligand>
</feature>
<name>A0ABQ5X673_9GAMM</name>
<evidence type="ECO:0000256" key="2">
    <source>
        <dbReference type="ARBA" id="ARBA00022516"/>
    </source>
</evidence>
<evidence type="ECO:0000256" key="8">
    <source>
        <dbReference type="RuleBase" id="RU000437"/>
    </source>
</evidence>
<protein>
    <recommendedName>
        <fullName evidence="7">Glycerol-3-phosphate dehydrogenase [NAD(P)+]</fullName>
        <ecNumber evidence="7">1.1.1.94</ecNumber>
    </recommendedName>
    <alternativeName>
        <fullName evidence="7">NAD(P)(+)-dependent glycerol-3-phosphate dehydrogenase</fullName>
    </alternativeName>
    <alternativeName>
        <fullName evidence="7">NAD(P)H-dependent dihydroxyacetone-phosphate reductase</fullName>
    </alternativeName>
</protein>
<evidence type="ECO:0000256" key="5">
    <source>
        <dbReference type="ARBA" id="ARBA00023209"/>
    </source>
</evidence>
<feature type="binding site" evidence="7">
    <location>
        <position position="255"/>
    </location>
    <ligand>
        <name>sn-glycerol 3-phosphate</name>
        <dbReference type="ChEBI" id="CHEBI:57597"/>
    </ligand>
</feature>
<comment type="pathway">
    <text evidence="7">Membrane lipid metabolism; glycerophospholipid metabolism.</text>
</comment>
<dbReference type="EMBL" id="BSOA01000002">
    <property type="protein sequence ID" value="GLQ86657.1"/>
    <property type="molecule type" value="Genomic_DNA"/>
</dbReference>
<dbReference type="HAMAP" id="MF_00394">
    <property type="entry name" value="NAD_Glyc3P_dehydrog"/>
    <property type="match status" value="1"/>
</dbReference>
<feature type="binding site" evidence="7">
    <location>
        <position position="139"/>
    </location>
    <ligand>
        <name>sn-glycerol 3-phosphate</name>
        <dbReference type="ChEBI" id="CHEBI:57597"/>
    </ligand>
</feature>
<dbReference type="Pfam" id="PF01210">
    <property type="entry name" value="NAD_Gly3P_dh_N"/>
    <property type="match status" value="1"/>
</dbReference>
<feature type="binding site" evidence="7">
    <location>
        <position position="256"/>
    </location>
    <ligand>
        <name>sn-glycerol 3-phosphate</name>
        <dbReference type="ChEBI" id="CHEBI:57597"/>
    </ligand>
</feature>
<dbReference type="Pfam" id="PF07479">
    <property type="entry name" value="NAD_Gly3P_dh_C"/>
    <property type="match status" value="1"/>
</dbReference>
<dbReference type="InterPro" id="IPR013328">
    <property type="entry name" value="6PGD_dom2"/>
</dbReference>
<feature type="domain" description="Glycerol-3-phosphate dehydrogenase NAD-dependent N-terminal" evidence="10">
    <location>
        <begin position="8"/>
        <end position="161"/>
    </location>
</feature>
<keyword evidence="2 7" id="KW-0444">Lipid biosynthesis</keyword>
<organism evidence="12 13">
    <name type="scientific">Dyella flagellata</name>
    <dbReference type="NCBI Taxonomy" id="1867833"/>
    <lineage>
        <taxon>Bacteria</taxon>
        <taxon>Pseudomonadati</taxon>
        <taxon>Pseudomonadota</taxon>
        <taxon>Gammaproteobacteria</taxon>
        <taxon>Lysobacterales</taxon>
        <taxon>Rhodanobacteraceae</taxon>
        <taxon>Dyella</taxon>
    </lineage>
</organism>
<comment type="function">
    <text evidence="7">Catalyzes the reduction of the glycolytic intermediate dihydroxyacetone phosphate (DHAP) to sn-glycerol 3-phosphate (G3P), the key precursor for phospholipid synthesis.</text>
</comment>
<dbReference type="InterPro" id="IPR006168">
    <property type="entry name" value="G3P_DH_NAD-dep"/>
</dbReference>
<comment type="catalytic activity">
    <reaction evidence="7 9">
        <text>sn-glycerol 3-phosphate + NADP(+) = dihydroxyacetone phosphate + NADPH + H(+)</text>
        <dbReference type="Rhea" id="RHEA:11096"/>
        <dbReference type="ChEBI" id="CHEBI:15378"/>
        <dbReference type="ChEBI" id="CHEBI:57597"/>
        <dbReference type="ChEBI" id="CHEBI:57642"/>
        <dbReference type="ChEBI" id="CHEBI:57783"/>
        <dbReference type="ChEBI" id="CHEBI:58349"/>
        <dbReference type="EC" id="1.1.1.94"/>
    </reaction>
</comment>
<dbReference type="PROSITE" id="PS00957">
    <property type="entry name" value="NAD_G3PDH"/>
    <property type="match status" value="1"/>
</dbReference>
<dbReference type="InterPro" id="IPR006109">
    <property type="entry name" value="G3P_DH_NAD-dep_C"/>
</dbReference>
<reference evidence="13" key="1">
    <citation type="journal article" date="2019" name="Int. J. Syst. Evol. Microbiol.">
        <title>The Global Catalogue of Microorganisms (GCM) 10K type strain sequencing project: providing services to taxonomists for standard genome sequencing and annotation.</title>
        <authorList>
            <consortium name="The Broad Institute Genomics Platform"/>
            <consortium name="The Broad Institute Genome Sequencing Center for Infectious Disease"/>
            <person name="Wu L."/>
            <person name="Ma J."/>
        </authorList>
    </citation>
    <scope>NUCLEOTIDE SEQUENCE [LARGE SCALE GENOMIC DNA]</scope>
    <source>
        <strain evidence="13">NBRC 111981</strain>
    </source>
</reference>
<feature type="binding site" evidence="7">
    <location>
        <position position="35"/>
    </location>
    <ligand>
        <name>NADPH</name>
        <dbReference type="ChEBI" id="CHEBI:57783"/>
    </ligand>
</feature>
<feature type="binding site" evidence="7">
    <location>
        <position position="15"/>
    </location>
    <ligand>
        <name>NADPH</name>
        <dbReference type="ChEBI" id="CHEBI:57783"/>
    </ligand>
</feature>
<feature type="binding site" evidence="7">
    <location>
        <position position="109"/>
    </location>
    <ligand>
        <name>NADPH</name>
        <dbReference type="ChEBI" id="CHEBI:57783"/>
    </ligand>
</feature>
<dbReference type="NCBIfam" id="NF000940">
    <property type="entry name" value="PRK00094.1-2"/>
    <property type="match status" value="1"/>
</dbReference>
<feature type="binding site" evidence="7">
    <location>
        <position position="14"/>
    </location>
    <ligand>
        <name>NADPH</name>
        <dbReference type="ChEBI" id="CHEBI:57783"/>
    </ligand>
</feature>
<keyword evidence="3 7" id="KW-0560">Oxidoreductase</keyword>
<keyword evidence="7" id="KW-0963">Cytoplasm</keyword>
<feature type="binding site" evidence="7">
    <location>
        <position position="245"/>
    </location>
    <ligand>
        <name>sn-glycerol 3-phosphate</name>
        <dbReference type="ChEBI" id="CHEBI:57597"/>
    </ligand>
</feature>
<dbReference type="PIRSF" id="PIRSF000114">
    <property type="entry name" value="Glycerol-3-P_dh"/>
    <property type="match status" value="1"/>
</dbReference>
<comment type="caution">
    <text evidence="12">The sequence shown here is derived from an EMBL/GenBank/DDBJ whole genome shotgun (WGS) entry which is preliminary data.</text>
</comment>
<comment type="catalytic activity">
    <reaction evidence="7">
        <text>sn-glycerol 3-phosphate + NAD(+) = dihydroxyacetone phosphate + NADH + H(+)</text>
        <dbReference type="Rhea" id="RHEA:11092"/>
        <dbReference type="ChEBI" id="CHEBI:15378"/>
        <dbReference type="ChEBI" id="CHEBI:57540"/>
        <dbReference type="ChEBI" id="CHEBI:57597"/>
        <dbReference type="ChEBI" id="CHEBI:57642"/>
        <dbReference type="ChEBI" id="CHEBI:57945"/>
        <dbReference type="EC" id="1.1.1.94"/>
    </reaction>
</comment>
<dbReference type="Proteomes" id="UP001156627">
    <property type="component" value="Unassembled WGS sequence"/>
</dbReference>
<dbReference type="SUPFAM" id="SSF51735">
    <property type="entry name" value="NAD(P)-binding Rossmann-fold domains"/>
    <property type="match status" value="1"/>
</dbReference>
<comment type="subcellular location">
    <subcellularLocation>
        <location evidence="7">Cytoplasm</location>
    </subcellularLocation>
</comment>
<feature type="binding site" evidence="7">
    <location>
        <position position="256"/>
    </location>
    <ligand>
        <name>NADPH</name>
        <dbReference type="ChEBI" id="CHEBI:57783"/>
    </ligand>
</feature>
<accession>A0ABQ5X673</accession>
<keyword evidence="13" id="KW-1185">Reference proteome</keyword>
<feature type="binding site" evidence="7">
    <location>
        <position position="141"/>
    </location>
    <ligand>
        <name>NADPH</name>
        <dbReference type="ChEBI" id="CHEBI:57783"/>
    </ligand>
</feature>
<dbReference type="PANTHER" id="PTHR11728:SF1">
    <property type="entry name" value="GLYCEROL-3-PHOSPHATE DEHYDROGENASE [NAD(+)] 2, CHLOROPLASTIC"/>
    <property type="match status" value="1"/>
</dbReference>
<feature type="binding site" evidence="7">
    <location>
        <position position="280"/>
    </location>
    <ligand>
        <name>NADPH</name>
        <dbReference type="ChEBI" id="CHEBI:57783"/>
    </ligand>
</feature>
<comment type="caution">
    <text evidence="7">Lacks conserved residue(s) required for the propagation of feature annotation.</text>
</comment>
<gene>
    <name evidence="7 12" type="primary">gpsA</name>
    <name evidence="12" type="ORF">GCM10007898_02230</name>
</gene>
<dbReference type="InterPro" id="IPR036291">
    <property type="entry name" value="NAD(P)-bd_dom_sf"/>
</dbReference>
<dbReference type="PRINTS" id="PR00077">
    <property type="entry name" value="GPDHDRGNASE"/>
</dbReference>
<keyword evidence="7" id="KW-0547">Nucleotide-binding</keyword>
<dbReference type="Gene3D" id="3.40.50.720">
    <property type="entry name" value="NAD(P)-binding Rossmann-like Domain"/>
    <property type="match status" value="1"/>
</dbReference>
<evidence type="ECO:0000256" key="1">
    <source>
        <dbReference type="ARBA" id="ARBA00011009"/>
    </source>
</evidence>
<keyword evidence="7" id="KW-0521">NADP</keyword>
<feature type="binding site" evidence="7">
    <location>
        <position position="257"/>
    </location>
    <ligand>
        <name>sn-glycerol 3-phosphate</name>
        <dbReference type="ChEBI" id="CHEBI:57597"/>
    </ligand>
</feature>
<evidence type="ECO:0000259" key="11">
    <source>
        <dbReference type="Pfam" id="PF07479"/>
    </source>
</evidence>
<keyword evidence="7 8" id="KW-0520">NAD</keyword>
<evidence type="ECO:0000256" key="6">
    <source>
        <dbReference type="ARBA" id="ARBA00023264"/>
    </source>
</evidence>
<proteinExistence type="inferred from homology"/>
<comment type="similarity">
    <text evidence="1 7 8">Belongs to the NAD-dependent glycerol-3-phosphate dehydrogenase family.</text>
</comment>
<dbReference type="InterPro" id="IPR011128">
    <property type="entry name" value="G3P_DH_NAD-dep_N"/>
</dbReference>
<evidence type="ECO:0000256" key="7">
    <source>
        <dbReference type="HAMAP-Rule" id="MF_00394"/>
    </source>
</evidence>
<dbReference type="PANTHER" id="PTHR11728">
    <property type="entry name" value="GLYCEROL-3-PHOSPHATE DEHYDROGENASE"/>
    <property type="match status" value="1"/>
</dbReference>
<dbReference type="NCBIfam" id="NF000942">
    <property type="entry name" value="PRK00094.1-4"/>
    <property type="match status" value="1"/>
</dbReference>
<dbReference type="EC" id="1.1.1.94" evidence="7"/>
<sequence length="341" mass="35577">MTDQPILAVLGAGSWGTALATLAARNGVPTRLWGRDAAALAEMAASHRNQRYLPDLDLPSGLAFEPDLAEAVRGATTVLIVVPSHAFTEMLGELAPLLGPHSSIAWATKGFEPGTGRFLHELVAERLPGRAAAVLTGPSFAREVAAGMPSAVTVHSENEAFAKQLAHLLHAPNFRVYTGNDVLGAELGGAMKNVLAVATGVADGMRLGLNARAGLITRGMNEMLRLGVALGAKPETLMGLSGLGDLVLTCTGDLSRNRRLGLALGQGIGIQEAVAQIGQVVESVVTANEVVRLSDKHGLDLPISKGVRAVLHGEVTPVEGMKALMAREQKPEYPQGLFGTH</sequence>
<dbReference type="SUPFAM" id="SSF48179">
    <property type="entry name" value="6-phosphogluconate dehydrogenase C-terminal domain-like"/>
    <property type="match status" value="1"/>
</dbReference>
<feature type="binding site" evidence="7">
    <location>
        <position position="192"/>
    </location>
    <ligand>
        <name>sn-glycerol 3-phosphate</name>
        <dbReference type="ChEBI" id="CHEBI:57597"/>
    </ligand>
</feature>
<evidence type="ECO:0000259" key="10">
    <source>
        <dbReference type="Pfam" id="PF01210"/>
    </source>
</evidence>
<feature type="domain" description="Glycerol-3-phosphate dehydrogenase NAD-dependent C-terminal" evidence="11">
    <location>
        <begin position="181"/>
        <end position="319"/>
    </location>
</feature>
<evidence type="ECO:0000313" key="12">
    <source>
        <dbReference type="EMBL" id="GLQ86657.1"/>
    </source>
</evidence>
<keyword evidence="6 7" id="KW-1208">Phospholipid metabolism</keyword>